<accession>A0A085M419</accession>
<organism evidence="1 2">
    <name type="scientific">Trichuris suis</name>
    <name type="common">pig whipworm</name>
    <dbReference type="NCBI Taxonomy" id="68888"/>
    <lineage>
        <taxon>Eukaryota</taxon>
        <taxon>Metazoa</taxon>
        <taxon>Ecdysozoa</taxon>
        <taxon>Nematoda</taxon>
        <taxon>Enoplea</taxon>
        <taxon>Dorylaimia</taxon>
        <taxon>Trichinellida</taxon>
        <taxon>Trichuridae</taxon>
        <taxon>Trichuris</taxon>
    </lineage>
</organism>
<evidence type="ECO:0000313" key="1">
    <source>
        <dbReference type="EMBL" id="KFD51965.1"/>
    </source>
</evidence>
<proteinExistence type="predicted"/>
<sequence length="343" mass="39103">MSLNSKLPDTSGYSNDSSLIPWKRLDCSKHLRILRGDKSASIRHAINWVYSSGLFPCHTDFYAAAAWAILAHGLVCQYSSVPTSDWVYDLPRDWKISTTEMNERLNRAFLKFPAATDMIVASKANWWYFRCALNRDSPLMSPLHALGIPNDIPDIVNIVGQWASTRKVLSLAGVKGLIEESDVFTQAPQELRIMDELRPYFLSPPETSNIIQLLRSKDTSCLMKYWPHAEEISHVLHELRCFAENGGRYHDESKFLTGKPQESLKLQSFCDKMTTFHRYVTNPGLWMWNKETLKKLGFGEDFVKGFIESRNAGRVKEFLASQTLTVKDDVVEAITKEVSKMKA</sequence>
<reference evidence="1 2" key="1">
    <citation type="journal article" date="2014" name="Nat. Genet.">
        <title>Genome and transcriptome of the porcine whipworm Trichuris suis.</title>
        <authorList>
            <person name="Jex A.R."/>
            <person name="Nejsum P."/>
            <person name="Schwarz E.M."/>
            <person name="Hu L."/>
            <person name="Young N.D."/>
            <person name="Hall R.S."/>
            <person name="Korhonen P.K."/>
            <person name="Liao S."/>
            <person name="Thamsborg S."/>
            <person name="Xia J."/>
            <person name="Xu P."/>
            <person name="Wang S."/>
            <person name="Scheerlinck J.P."/>
            <person name="Hofmann A."/>
            <person name="Sternberg P.W."/>
            <person name="Wang J."/>
            <person name="Gasser R.B."/>
        </authorList>
    </citation>
    <scope>NUCLEOTIDE SEQUENCE [LARGE SCALE GENOMIC DNA]</scope>
    <source>
        <strain evidence="1">DCEP-RM93M</strain>
    </source>
</reference>
<name>A0A085M419_9BILA</name>
<dbReference type="Proteomes" id="UP000030764">
    <property type="component" value="Unassembled WGS sequence"/>
</dbReference>
<dbReference type="AlphaFoldDB" id="A0A085M419"/>
<gene>
    <name evidence="1" type="ORF">M513_07097</name>
</gene>
<dbReference type="EMBL" id="KL363233">
    <property type="protein sequence ID" value="KFD51965.1"/>
    <property type="molecule type" value="Genomic_DNA"/>
</dbReference>
<feature type="non-terminal residue" evidence="1">
    <location>
        <position position="343"/>
    </location>
</feature>
<keyword evidence="2" id="KW-1185">Reference proteome</keyword>
<evidence type="ECO:0000313" key="2">
    <source>
        <dbReference type="Proteomes" id="UP000030764"/>
    </source>
</evidence>
<protein>
    <submittedName>
        <fullName evidence="1">Uncharacterized protein</fullName>
    </submittedName>
</protein>